<dbReference type="AlphaFoldDB" id="A0A0F8VZE0"/>
<proteinExistence type="predicted"/>
<accession>A0A0F8VZE0</accession>
<organism evidence="1">
    <name type="scientific">marine sediment metagenome</name>
    <dbReference type="NCBI Taxonomy" id="412755"/>
    <lineage>
        <taxon>unclassified sequences</taxon>
        <taxon>metagenomes</taxon>
        <taxon>ecological metagenomes</taxon>
    </lineage>
</organism>
<sequence>MNISLSISYRGHRLLLTMDVINISSYPAEWDIGLPAGLDNFEVEEIWVTSAKGMRLPSDRLDNALHELVKGKYSDGVSEAVLNSLGGY</sequence>
<gene>
    <name evidence="1" type="ORF">LCGC14_3132050</name>
</gene>
<protein>
    <submittedName>
        <fullName evidence="1">Uncharacterized protein</fullName>
    </submittedName>
</protein>
<evidence type="ECO:0000313" key="1">
    <source>
        <dbReference type="EMBL" id="KKK49733.1"/>
    </source>
</evidence>
<name>A0A0F8VZE0_9ZZZZ</name>
<dbReference type="EMBL" id="LAZR01068385">
    <property type="protein sequence ID" value="KKK49733.1"/>
    <property type="molecule type" value="Genomic_DNA"/>
</dbReference>
<reference evidence="1" key="1">
    <citation type="journal article" date="2015" name="Nature">
        <title>Complex archaea that bridge the gap between prokaryotes and eukaryotes.</title>
        <authorList>
            <person name="Spang A."/>
            <person name="Saw J.H."/>
            <person name="Jorgensen S.L."/>
            <person name="Zaremba-Niedzwiedzka K."/>
            <person name="Martijn J."/>
            <person name="Lind A.E."/>
            <person name="van Eijk R."/>
            <person name="Schleper C."/>
            <person name="Guy L."/>
            <person name="Ettema T.J."/>
        </authorList>
    </citation>
    <scope>NUCLEOTIDE SEQUENCE</scope>
</reference>
<comment type="caution">
    <text evidence="1">The sequence shown here is derived from an EMBL/GenBank/DDBJ whole genome shotgun (WGS) entry which is preliminary data.</text>
</comment>